<sequence length="690" mass="76524">MGSLNFKLQWNSIMRLSSKLSLITQRSAVLVRHNSQYSGINFRNRNRPTIPESARNNNTNSYDVVVVGGGHAGSEACHAAARMGAKTLLVTHKKATVGAMSCNPSFGGIGKGHLLKEIDALDGLCPRICDKAGIHYKVLNRSKGPAVWGPRAQIDRDLYRDHLQRELFSMPGLHVLEGAVEDLLVEDEQGQGPGKVVRGVVMADGSLIRCNSVIITAGTFLRGEIHLGLDVRPAGRLGDAPAIGLASTLQQLGFRVARLKTGTPPRLLRRSIDFSSCERHDPDDPPVPFSFLNRAVDIKPSDQMPVYMTFTPVSIEDVIRESLHLNHHLKEEVSGPRYCPSIESKMIRFAGRQHQVWLEPEGLESELVYPQGLNCTMPPEYQLKMLRLVPGLHQVEISSPGYGVEYDYLEPRDLHRTLESRLVSRLFLAGQINGTTGYEEAASQGLVAGVNAACTPGMELSIDRTEGYIGVLLDDLTTCGTTEPYRMFTSRAEYRLYLRPDNADTRLTAKGHRAGCVSDERFEHHAKLQQQVDDAVQLLKSDIRSNHAWQQLLHMPSRKGARRNAFSLLGVVNWGVTLQKLAAVEPAYRHLADDDVLCAKVKVEATYHDLVKEQMLEIKEVRKEEALLLPKHIDYYSSRISMSGEMRDKLAEARPESIAAASRIPGISPCAVVSLLRLVQRENKNYDASS</sequence>
<dbReference type="PANTHER" id="PTHR11806">
    <property type="entry name" value="GLUCOSE INHIBITED DIVISION PROTEIN A"/>
    <property type="match status" value="1"/>
</dbReference>
<dbReference type="SMART" id="SM01228">
    <property type="entry name" value="GIDA_assoc_3"/>
    <property type="match status" value="1"/>
</dbReference>
<dbReference type="Pfam" id="PF13932">
    <property type="entry name" value="SAM_GIDA_C"/>
    <property type="match status" value="1"/>
</dbReference>
<protein>
    <submittedName>
        <fullName evidence="6">Protein MTO1 homolog, mitochondrial</fullName>
    </submittedName>
</protein>
<comment type="similarity">
    <text evidence="2">Belongs to the MnmG family.</text>
</comment>
<reference evidence="6" key="1">
    <citation type="journal article" date="2018" name="Biosci. Biotechnol. Biochem.">
        <title>Polysaccharide hydrolase of the hadal zone amphipods Hirondellea gigas.</title>
        <authorList>
            <person name="Kobayashi H."/>
            <person name="Nagahama T."/>
            <person name="Arai W."/>
            <person name="Sasagawa Y."/>
            <person name="Umeda M."/>
            <person name="Hayashi T."/>
            <person name="Nikaido I."/>
            <person name="Watanabe H."/>
            <person name="Oguri K."/>
            <person name="Kitazato H."/>
            <person name="Fujioka K."/>
            <person name="Kido Y."/>
            <person name="Takami H."/>
        </authorList>
    </citation>
    <scope>NUCLEOTIDE SEQUENCE</scope>
    <source>
        <tissue evidence="6">Whole body</tissue>
    </source>
</reference>
<dbReference type="GO" id="GO:0002098">
    <property type="term" value="P:tRNA wobble uridine modification"/>
    <property type="evidence" value="ECO:0007669"/>
    <property type="project" value="InterPro"/>
</dbReference>
<comment type="cofactor">
    <cofactor evidence="1">
        <name>FAD</name>
        <dbReference type="ChEBI" id="CHEBI:57692"/>
    </cofactor>
</comment>
<dbReference type="NCBIfam" id="TIGR00136">
    <property type="entry name" value="mnmG_gidA"/>
    <property type="match status" value="1"/>
</dbReference>
<dbReference type="InterPro" id="IPR020595">
    <property type="entry name" value="MnmG-rel_CS"/>
</dbReference>
<dbReference type="InterPro" id="IPR049312">
    <property type="entry name" value="GIDA_C_N"/>
</dbReference>
<dbReference type="InterPro" id="IPR002218">
    <property type="entry name" value="MnmG-rel"/>
</dbReference>
<dbReference type="Pfam" id="PF21680">
    <property type="entry name" value="GIDA_C_1st"/>
    <property type="match status" value="1"/>
</dbReference>
<dbReference type="SUPFAM" id="SSF51905">
    <property type="entry name" value="FAD/NAD(P)-binding domain"/>
    <property type="match status" value="1"/>
</dbReference>
<dbReference type="InterPro" id="IPR026904">
    <property type="entry name" value="MnmG_C"/>
</dbReference>
<dbReference type="PROSITE" id="PS01280">
    <property type="entry name" value="GIDA_1"/>
    <property type="match status" value="1"/>
</dbReference>
<dbReference type="InterPro" id="IPR040131">
    <property type="entry name" value="MnmG_N"/>
</dbReference>
<dbReference type="Pfam" id="PF01134">
    <property type="entry name" value="GIDA"/>
    <property type="match status" value="1"/>
</dbReference>
<dbReference type="GO" id="GO:0030488">
    <property type="term" value="P:tRNA methylation"/>
    <property type="evidence" value="ECO:0007669"/>
    <property type="project" value="TreeGrafter"/>
</dbReference>
<evidence type="ECO:0000313" key="6">
    <source>
        <dbReference type="EMBL" id="LAB69732.1"/>
    </source>
</evidence>
<dbReference type="GO" id="GO:0005829">
    <property type="term" value="C:cytosol"/>
    <property type="evidence" value="ECO:0007669"/>
    <property type="project" value="TreeGrafter"/>
</dbReference>
<dbReference type="Gene3D" id="3.50.50.60">
    <property type="entry name" value="FAD/NAD(P)-binding domain"/>
    <property type="match status" value="2"/>
</dbReference>
<proteinExistence type="evidence at transcript level"/>
<dbReference type="EMBL" id="IACF01004138">
    <property type="protein sequence ID" value="LAB69732.1"/>
    <property type="molecule type" value="mRNA"/>
</dbReference>
<dbReference type="InterPro" id="IPR044920">
    <property type="entry name" value="MnmG_C_subdom_sf"/>
</dbReference>
<evidence type="ECO:0000256" key="4">
    <source>
        <dbReference type="ARBA" id="ARBA00022827"/>
    </source>
</evidence>
<accession>A0A2P2I6T4</accession>
<keyword evidence="4" id="KW-0274">FAD</keyword>
<dbReference type="FunFam" id="3.50.50.60:FF:000082">
    <property type="entry name" value="protein MTO1 homolog, mitochondrial isoform X1"/>
    <property type="match status" value="1"/>
</dbReference>
<dbReference type="InterPro" id="IPR047001">
    <property type="entry name" value="MnmG_C_subdom"/>
</dbReference>
<dbReference type="PANTHER" id="PTHR11806:SF0">
    <property type="entry name" value="PROTEIN MTO1 HOMOLOG, MITOCHONDRIAL"/>
    <property type="match status" value="1"/>
</dbReference>
<evidence type="ECO:0000259" key="5">
    <source>
        <dbReference type="SMART" id="SM01228"/>
    </source>
</evidence>
<dbReference type="AlphaFoldDB" id="A0A2P2I6T4"/>
<evidence type="ECO:0000256" key="3">
    <source>
        <dbReference type="ARBA" id="ARBA00022630"/>
    </source>
</evidence>
<evidence type="ECO:0000256" key="1">
    <source>
        <dbReference type="ARBA" id="ARBA00001974"/>
    </source>
</evidence>
<organism evidence="6">
    <name type="scientific">Hirondellea gigas</name>
    <dbReference type="NCBI Taxonomy" id="1518452"/>
    <lineage>
        <taxon>Eukaryota</taxon>
        <taxon>Metazoa</taxon>
        <taxon>Ecdysozoa</taxon>
        <taxon>Arthropoda</taxon>
        <taxon>Crustacea</taxon>
        <taxon>Multicrustacea</taxon>
        <taxon>Malacostraca</taxon>
        <taxon>Eumalacostraca</taxon>
        <taxon>Peracarida</taxon>
        <taxon>Amphipoda</taxon>
        <taxon>Amphilochidea</taxon>
        <taxon>Lysianassida</taxon>
        <taxon>Lysianassidira</taxon>
        <taxon>Lysianassoidea</taxon>
        <taxon>Lysianassidae</taxon>
        <taxon>Hirondellea</taxon>
    </lineage>
</organism>
<dbReference type="InterPro" id="IPR036188">
    <property type="entry name" value="FAD/NAD-bd_sf"/>
</dbReference>
<evidence type="ECO:0000256" key="2">
    <source>
        <dbReference type="ARBA" id="ARBA00007653"/>
    </source>
</evidence>
<feature type="domain" description="tRNA uridine 5-carboxymethylaminomethyl modification enzyme C-terminal subdomain" evidence="5">
    <location>
        <begin position="605"/>
        <end position="677"/>
    </location>
</feature>
<dbReference type="InterPro" id="IPR004416">
    <property type="entry name" value="MnmG"/>
</dbReference>
<dbReference type="Gene3D" id="1.10.150.570">
    <property type="entry name" value="GidA associated domain, C-terminal subdomain"/>
    <property type="match status" value="1"/>
</dbReference>
<keyword evidence="3" id="KW-0285">Flavoprotein</keyword>
<dbReference type="PROSITE" id="PS01281">
    <property type="entry name" value="GIDA_2"/>
    <property type="match status" value="1"/>
</dbReference>
<dbReference type="GO" id="GO:0050660">
    <property type="term" value="F:flavin adenine dinucleotide binding"/>
    <property type="evidence" value="ECO:0007669"/>
    <property type="project" value="InterPro"/>
</dbReference>
<dbReference type="FunFam" id="3.50.50.60:FF:000002">
    <property type="entry name" value="tRNA uridine 5-carboxymethylaminomethyl modification enzyme MnmG"/>
    <property type="match status" value="1"/>
</dbReference>
<name>A0A2P2I6T4_9CRUS</name>